<name>A0A916XEN7_9BURK</name>
<dbReference type="Proteomes" id="UP000637423">
    <property type="component" value="Unassembled WGS sequence"/>
</dbReference>
<keyword evidence="1" id="KW-0812">Transmembrane</keyword>
<sequence length="170" mass="19065">MNPFWNQLYGLIAGGFVGGLAGFVTNRIQGRFQMGSARSSVARALRAEIGALSGRIEKEYLVRLNIEIEVLKQQRSYPSHPFRGLREHAQIFHALGPAIGNLPTALAKDVVCWYISLSIYQERSNELHELSITNSPDFIDYAIEVSELQHASFAQLVEMACPLIQKLSRY</sequence>
<dbReference type="AlphaFoldDB" id="A0A916XEN7"/>
<feature type="transmembrane region" description="Helical" evidence="1">
    <location>
        <begin position="6"/>
        <end position="24"/>
    </location>
</feature>
<reference evidence="2" key="1">
    <citation type="journal article" date="2014" name="Int. J. Syst. Evol. Microbiol.">
        <title>Complete genome sequence of Corynebacterium casei LMG S-19264T (=DSM 44701T), isolated from a smear-ripened cheese.</title>
        <authorList>
            <consortium name="US DOE Joint Genome Institute (JGI-PGF)"/>
            <person name="Walter F."/>
            <person name="Albersmeier A."/>
            <person name="Kalinowski J."/>
            <person name="Ruckert C."/>
        </authorList>
    </citation>
    <scope>NUCLEOTIDE SEQUENCE</scope>
    <source>
        <strain evidence="2">CGMCC 1.10998</strain>
    </source>
</reference>
<accession>A0A916XEN7</accession>
<gene>
    <name evidence="2" type="ORF">GCM10011396_11790</name>
</gene>
<evidence type="ECO:0000256" key="1">
    <source>
        <dbReference type="SAM" id="Phobius"/>
    </source>
</evidence>
<proteinExistence type="predicted"/>
<protein>
    <submittedName>
        <fullName evidence="2">Uncharacterized protein</fullName>
    </submittedName>
</protein>
<keyword evidence="1" id="KW-0472">Membrane</keyword>
<dbReference type="RefSeq" id="WP_188565001.1">
    <property type="nucleotide sequence ID" value="NZ_BMED01000001.1"/>
</dbReference>
<keyword evidence="3" id="KW-1185">Reference proteome</keyword>
<evidence type="ECO:0000313" key="2">
    <source>
        <dbReference type="EMBL" id="GGC66378.1"/>
    </source>
</evidence>
<comment type="caution">
    <text evidence="2">The sequence shown here is derived from an EMBL/GenBank/DDBJ whole genome shotgun (WGS) entry which is preliminary data.</text>
</comment>
<reference evidence="2" key="2">
    <citation type="submission" date="2020-09" db="EMBL/GenBank/DDBJ databases">
        <authorList>
            <person name="Sun Q."/>
            <person name="Zhou Y."/>
        </authorList>
    </citation>
    <scope>NUCLEOTIDE SEQUENCE</scope>
    <source>
        <strain evidence="2">CGMCC 1.10998</strain>
    </source>
</reference>
<evidence type="ECO:0000313" key="3">
    <source>
        <dbReference type="Proteomes" id="UP000637423"/>
    </source>
</evidence>
<keyword evidence="1" id="KW-1133">Transmembrane helix</keyword>
<organism evidence="2 3">
    <name type="scientific">Undibacterium terreum</name>
    <dbReference type="NCBI Taxonomy" id="1224302"/>
    <lineage>
        <taxon>Bacteria</taxon>
        <taxon>Pseudomonadati</taxon>
        <taxon>Pseudomonadota</taxon>
        <taxon>Betaproteobacteria</taxon>
        <taxon>Burkholderiales</taxon>
        <taxon>Oxalobacteraceae</taxon>
        <taxon>Undibacterium</taxon>
    </lineage>
</organism>
<dbReference type="EMBL" id="BMED01000001">
    <property type="protein sequence ID" value="GGC66378.1"/>
    <property type="molecule type" value="Genomic_DNA"/>
</dbReference>